<gene>
    <name evidence="1" type="ORF">Sjap_008019</name>
</gene>
<dbReference type="EMBL" id="JBBNAE010000003">
    <property type="protein sequence ID" value="KAK9137425.1"/>
    <property type="molecule type" value="Genomic_DNA"/>
</dbReference>
<protein>
    <submittedName>
        <fullName evidence="1">Uncharacterized protein</fullName>
    </submittedName>
</protein>
<proteinExistence type="predicted"/>
<accession>A0AAP0PE74</accession>
<dbReference type="Proteomes" id="UP001417504">
    <property type="component" value="Unassembled WGS sequence"/>
</dbReference>
<reference evidence="1 2" key="1">
    <citation type="submission" date="2024-01" db="EMBL/GenBank/DDBJ databases">
        <title>Genome assemblies of Stephania.</title>
        <authorList>
            <person name="Yang L."/>
        </authorList>
    </citation>
    <scope>NUCLEOTIDE SEQUENCE [LARGE SCALE GENOMIC DNA]</scope>
    <source>
        <strain evidence="1">QJT</strain>
        <tissue evidence="1">Leaf</tissue>
    </source>
</reference>
<comment type="caution">
    <text evidence="1">The sequence shown here is derived from an EMBL/GenBank/DDBJ whole genome shotgun (WGS) entry which is preliminary data.</text>
</comment>
<dbReference type="AlphaFoldDB" id="A0AAP0PE74"/>
<evidence type="ECO:0000313" key="1">
    <source>
        <dbReference type="EMBL" id="KAK9137425.1"/>
    </source>
</evidence>
<sequence length="68" mass="7739">MWGESIATTVLPSFLETPFLSAYLDPILTTYFESLKRNSALLFGLEGMRDEELLSVVRGGYRRLVHET</sequence>
<keyword evidence="2" id="KW-1185">Reference proteome</keyword>
<organism evidence="1 2">
    <name type="scientific">Stephania japonica</name>
    <dbReference type="NCBI Taxonomy" id="461633"/>
    <lineage>
        <taxon>Eukaryota</taxon>
        <taxon>Viridiplantae</taxon>
        <taxon>Streptophyta</taxon>
        <taxon>Embryophyta</taxon>
        <taxon>Tracheophyta</taxon>
        <taxon>Spermatophyta</taxon>
        <taxon>Magnoliopsida</taxon>
        <taxon>Ranunculales</taxon>
        <taxon>Menispermaceae</taxon>
        <taxon>Menispermoideae</taxon>
        <taxon>Cissampelideae</taxon>
        <taxon>Stephania</taxon>
    </lineage>
</organism>
<evidence type="ECO:0000313" key="2">
    <source>
        <dbReference type="Proteomes" id="UP001417504"/>
    </source>
</evidence>
<name>A0AAP0PE74_9MAGN</name>